<dbReference type="EMBL" id="CADEPM010000016">
    <property type="protein sequence ID" value="CAB3411720.1"/>
    <property type="molecule type" value="Genomic_DNA"/>
</dbReference>
<dbReference type="OrthoDB" id="6369905at2759"/>
<evidence type="ECO:0000259" key="4">
    <source>
        <dbReference type="Pfam" id="PF00675"/>
    </source>
</evidence>
<evidence type="ECO:0000256" key="1">
    <source>
        <dbReference type="ARBA" id="ARBA00004173"/>
    </source>
</evidence>
<dbReference type="Gene3D" id="3.30.830.10">
    <property type="entry name" value="Metalloenzyme, LuxS/M16 peptidase-like"/>
    <property type="match status" value="1"/>
</dbReference>
<dbReference type="InterPro" id="IPR050361">
    <property type="entry name" value="MPP/UQCRC_Complex"/>
</dbReference>
<dbReference type="InterPro" id="IPR011249">
    <property type="entry name" value="Metalloenz_LuxS/M16"/>
</dbReference>
<comment type="subcellular location">
    <subcellularLocation>
        <location evidence="1">Mitochondrion</location>
    </subcellularLocation>
</comment>
<dbReference type="Proteomes" id="UP000494206">
    <property type="component" value="Unassembled WGS sequence"/>
</dbReference>
<dbReference type="GO" id="GO:0005739">
    <property type="term" value="C:mitochondrion"/>
    <property type="evidence" value="ECO:0007669"/>
    <property type="project" value="UniProtKB-SubCell"/>
</dbReference>
<evidence type="ECO:0000313" key="6">
    <source>
        <dbReference type="Proteomes" id="UP000494206"/>
    </source>
</evidence>
<feature type="domain" description="Peptidase M16 N-terminal" evidence="4">
    <location>
        <begin position="36"/>
        <end position="179"/>
    </location>
</feature>
<evidence type="ECO:0000256" key="3">
    <source>
        <dbReference type="ARBA" id="ARBA00023128"/>
    </source>
</evidence>
<keyword evidence="6" id="KW-1185">Reference proteome</keyword>
<protein>
    <recommendedName>
        <fullName evidence="4">Peptidase M16 N-terminal domain-containing protein</fullName>
    </recommendedName>
</protein>
<dbReference type="PANTHER" id="PTHR11851">
    <property type="entry name" value="METALLOPROTEASE"/>
    <property type="match status" value="1"/>
</dbReference>
<keyword evidence="2" id="KW-0809">Transit peptide</keyword>
<dbReference type="GO" id="GO:0046872">
    <property type="term" value="F:metal ion binding"/>
    <property type="evidence" value="ECO:0007669"/>
    <property type="project" value="InterPro"/>
</dbReference>
<comment type="caution">
    <text evidence="5">The sequence shown here is derived from an EMBL/GenBank/DDBJ whole genome shotgun (WGS) entry which is preliminary data.</text>
</comment>
<evidence type="ECO:0000256" key="2">
    <source>
        <dbReference type="ARBA" id="ARBA00022946"/>
    </source>
</evidence>
<dbReference type="InterPro" id="IPR011765">
    <property type="entry name" value="Pept_M16_N"/>
</dbReference>
<evidence type="ECO:0000313" key="5">
    <source>
        <dbReference type="EMBL" id="CAB3411720.1"/>
    </source>
</evidence>
<sequence length="246" mass="26414">MLSRHAVSVRSAHKAASSAAAHSVENVTKVSSGLTVATLDNHGPLSQLVLAFRAGSRYETAAQAGLVHTLRNFVGRDTTQYPGTSVVWSSAAAGGVLKSFATRDIFGVSMTVPRDETAHALSILGHAASQPAFKPWEVEDVLPTMRADNGYRTPFDYVFEGIHRAAYRNGPLANSVYSPCSQIGKISTQTLSKFADDHLVSGNGIIFGTNIEQEQLILYAENYSPIRQGNAVSTPSSPYKVFKQSK</sequence>
<keyword evidence="3" id="KW-0496">Mitochondrion</keyword>
<dbReference type="GO" id="GO:0016020">
    <property type="term" value="C:membrane"/>
    <property type="evidence" value="ECO:0007669"/>
    <property type="project" value="UniProtKB-ARBA"/>
</dbReference>
<dbReference type="PANTHER" id="PTHR11851:SF226">
    <property type="entry name" value="CYTOCHROME B-C1 COMPLEX SUBUNIT 2, MITOCHONDRIAL"/>
    <property type="match status" value="1"/>
</dbReference>
<proteinExistence type="predicted"/>
<gene>
    <name evidence="5" type="ORF">CBOVIS_LOCUS13095</name>
</gene>
<name>A0A8S1FFD8_9PELO</name>
<organism evidence="5 6">
    <name type="scientific">Caenorhabditis bovis</name>
    <dbReference type="NCBI Taxonomy" id="2654633"/>
    <lineage>
        <taxon>Eukaryota</taxon>
        <taxon>Metazoa</taxon>
        <taxon>Ecdysozoa</taxon>
        <taxon>Nematoda</taxon>
        <taxon>Chromadorea</taxon>
        <taxon>Rhabditida</taxon>
        <taxon>Rhabditina</taxon>
        <taxon>Rhabditomorpha</taxon>
        <taxon>Rhabditoidea</taxon>
        <taxon>Rhabditidae</taxon>
        <taxon>Peloderinae</taxon>
        <taxon>Caenorhabditis</taxon>
    </lineage>
</organism>
<dbReference type="FunFam" id="3.30.830.10:FF:000021">
    <property type="entry name" value="Cytochrome b-c1 complex subunit 2"/>
    <property type="match status" value="1"/>
</dbReference>
<dbReference type="SUPFAM" id="SSF63411">
    <property type="entry name" value="LuxS/MPP-like metallohydrolase"/>
    <property type="match status" value="1"/>
</dbReference>
<reference evidence="5 6" key="1">
    <citation type="submission" date="2020-04" db="EMBL/GenBank/DDBJ databases">
        <authorList>
            <person name="Laetsch R D."/>
            <person name="Stevens L."/>
            <person name="Kumar S."/>
            <person name="Blaxter L. M."/>
        </authorList>
    </citation>
    <scope>NUCLEOTIDE SEQUENCE [LARGE SCALE GENOMIC DNA]</scope>
</reference>
<dbReference type="AlphaFoldDB" id="A0A8S1FFD8"/>
<dbReference type="Pfam" id="PF00675">
    <property type="entry name" value="Peptidase_M16"/>
    <property type="match status" value="1"/>
</dbReference>
<accession>A0A8S1FFD8</accession>